<dbReference type="GO" id="GO:0003677">
    <property type="term" value="F:DNA binding"/>
    <property type="evidence" value="ECO:0007669"/>
    <property type="project" value="UniProtKB-UniRule"/>
</dbReference>
<gene>
    <name evidence="5" type="ORF">BDZ90DRAFT_234099</name>
</gene>
<feature type="domain" description="HMG box" evidence="4">
    <location>
        <begin position="253"/>
        <end position="320"/>
    </location>
</feature>
<dbReference type="RefSeq" id="XP_025360281.1">
    <property type="nucleotide sequence ID" value="XM_025506893.1"/>
</dbReference>
<feature type="DNA-binding region" description="HMG box" evidence="2">
    <location>
        <begin position="142"/>
        <end position="217"/>
    </location>
</feature>
<dbReference type="InterPro" id="IPR009071">
    <property type="entry name" value="HMG_box_dom"/>
</dbReference>
<feature type="domain" description="HMG box" evidence="4">
    <location>
        <begin position="142"/>
        <end position="217"/>
    </location>
</feature>
<evidence type="ECO:0000256" key="1">
    <source>
        <dbReference type="ARBA" id="ARBA00023125"/>
    </source>
</evidence>
<accession>A0A316UKB1</accession>
<dbReference type="SUPFAM" id="SSF47095">
    <property type="entry name" value="HMG-box"/>
    <property type="match status" value="2"/>
</dbReference>
<dbReference type="GeneID" id="37028716"/>
<dbReference type="EMBL" id="KZ819675">
    <property type="protein sequence ID" value="PWN25669.1"/>
    <property type="molecule type" value="Genomic_DNA"/>
</dbReference>
<dbReference type="Proteomes" id="UP000245884">
    <property type="component" value="Unassembled WGS sequence"/>
</dbReference>
<evidence type="ECO:0000313" key="6">
    <source>
        <dbReference type="Proteomes" id="UP000245884"/>
    </source>
</evidence>
<evidence type="ECO:0000256" key="3">
    <source>
        <dbReference type="SAM" id="MobiDB-lite"/>
    </source>
</evidence>
<feature type="compositionally biased region" description="Basic and acidic residues" evidence="3">
    <location>
        <begin position="72"/>
        <end position="108"/>
    </location>
</feature>
<name>A0A316UKB1_9BASI</name>
<dbReference type="STRING" id="1569628.A0A316UKB1"/>
<dbReference type="GO" id="GO:0005634">
    <property type="term" value="C:nucleus"/>
    <property type="evidence" value="ECO:0007669"/>
    <property type="project" value="UniProtKB-UniRule"/>
</dbReference>
<keyword evidence="1 2" id="KW-0238">DNA-binding</keyword>
<reference evidence="5 6" key="1">
    <citation type="journal article" date="2018" name="Mol. Biol. Evol.">
        <title>Broad Genomic Sampling Reveals a Smut Pathogenic Ancestry of the Fungal Clade Ustilaginomycotina.</title>
        <authorList>
            <person name="Kijpornyongpan T."/>
            <person name="Mondo S.J."/>
            <person name="Barry K."/>
            <person name="Sandor L."/>
            <person name="Lee J."/>
            <person name="Lipzen A."/>
            <person name="Pangilinan J."/>
            <person name="LaButti K."/>
            <person name="Hainaut M."/>
            <person name="Henrissat B."/>
            <person name="Grigoriev I.V."/>
            <person name="Spatafora J.W."/>
            <person name="Aime M.C."/>
        </authorList>
    </citation>
    <scope>NUCLEOTIDE SEQUENCE [LARGE SCALE GENOMIC DNA]</scope>
    <source>
        <strain evidence="5 6">MCA 5214</strain>
    </source>
</reference>
<keyword evidence="6" id="KW-1185">Reference proteome</keyword>
<sequence length="327" mass="35963">MAAQLNRLFAQRLAITTTARTLLPPITAAHASSRVALPLAAPAISSSSSFATAAATQTQTPAQKKRAAAAAAREKERAQKAKERERARAAKLKEKEKVKAAKEKERAKARLAKEQAKEAKKLKPWELLDADGKKVPLPTETRPRIQSAWIHFLLQRLPTLKSELEAADPSQVPIGAPAVARRAADEWRSMSDSAKEPYTSAAARQIAERPAKLAEWEASLTAQDRARIAAYNRHLGKVGGKNQIKITRDPKRPVKPATAFMRFLSAKREEYDQEGVGRGVPQARKAGEEWNRLGEEAKKTYEAAYQAEMPAYKAALDEYLRSTTVAA</sequence>
<dbReference type="InterPro" id="IPR050342">
    <property type="entry name" value="HMGB"/>
</dbReference>
<evidence type="ECO:0000259" key="4">
    <source>
        <dbReference type="PROSITE" id="PS50118"/>
    </source>
</evidence>
<dbReference type="Pfam" id="PF00505">
    <property type="entry name" value="HMG_box"/>
    <property type="match status" value="1"/>
</dbReference>
<evidence type="ECO:0000256" key="2">
    <source>
        <dbReference type="PROSITE-ProRule" id="PRU00267"/>
    </source>
</evidence>
<dbReference type="AlphaFoldDB" id="A0A316UKB1"/>
<dbReference type="SMART" id="SM00398">
    <property type="entry name" value="HMG"/>
    <property type="match status" value="2"/>
</dbReference>
<dbReference type="GO" id="GO:0006357">
    <property type="term" value="P:regulation of transcription by RNA polymerase II"/>
    <property type="evidence" value="ECO:0007669"/>
    <property type="project" value="TreeGrafter"/>
</dbReference>
<organism evidence="5 6">
    <name type="scientific">Jaminaea rosea</name>
    <dbReference type="NCBI Taxonomy" id="1569628"/>
    <lineage>
        <taxon>Eukaryota</taxon>
        <taxon>Fungi</taxon>
        <taxon>Dikarya</taxon>
        <taxon>Basidiomycota</taxon>
        <taxon>Ustilaginomycotina</taxon>
        <taxon>Exobasidiomycetes</taxon>
        <taxon>Microstromatales</taxon>
        <taxon>Microstromatales incertae sedis</taxon>
        <taxon>Jaminaea</taxon>
    </lineage>
</organism>
<evidence type="ECO:0000313" key="5">
    <source>
        <dbReference type="EMBL" id="PWN25669.1"/>
    </source>
</evidence>
<feature type="DNA-binding region" description="HMG box" evidence="2">
    <location>
        <begin position="253"/>
        <end position="320"/>
    </location>
</feature>
<dbReference type="PANTHER" id="PTHR48112:SF22">
    <property type="entry name" value="MITOCHONDRIAL TRANSCRIPTION FACTOR A, ISOFORM B"/>
    <property type="match status" value="1"/>
</dbReference>
<dbReference type="Gene3D" id="1.10.30.10">
    <property type="entry name" value="High mobility group box domain"/>
    <property type="match status" value="2"/>
</dbReference>
<keyword evidence="2" id="KW-0539">Nucleus</keyword>
<dbReference type="PROSITE" id="PS50118">
    <property type="entry name" value="HMG_BOX_2"/>
    <property type="match status" value="2"/>
</dbReference>
<proteinExistence type="predicted"/>
<protein>
    <recommendedName>
        <fullName evidence="4">HMG box domain-containing protein</fullName>
    </recommendedName>
</protein>
<feature type="region of interest" description="Disordered" evidence="3">
    <location>
        <begin position="52"/>
        <end position="108"/>
    </location>
</feature>
<dbReference type="OrthoDB" id="5550281at2759"/>
<dbReference type="PANTHER" id="PTHR48112">
    <property type="entry name" value="HIGH MOBILITY GROUP PROTEIN DSP1"/>
    <property type="match status" value="1"/>
</dbReference>
<dbReference type="InterPro" id="IPR036910">
    <property type="entry name" value="HMG_box_dom_sf"/>
</dbReference>